<reference evidence="1 2" key="1">
    <citation type="journal article" date="2019" name="Commun. Biol.">
        <title>The bagworm genome reveals a unique fibroin gene that provides high tensile strength.</title>
        <authorList>
            <person name="Kono N."/>
            <person name="Nakamura H."/>
            <person name="Ohtoshi R."/>
            <person name="Tomita M."/>
            <person name="Numata K."/>
            <person name="Arakawa K."/>
        </authorList>
    </citation>
    <scope>NUCLEOTIDE SEQUENCE [LARGE SCALE GENOMIC DNA]</scope>
</reference>
<gene>
    <name evidence="1" type="ORF">EVAR_23441_1</name>
</gene>
<protein>
    <submittedName>
        <fullName evidence="1">Uncharacterized protein</fullName>
    </submittedName>
</protein>
<keyword evidence="2" id="KW-1185">Reference proteome</keyword>
<dbReference type="Proteomes" id="UP000299102">
    <property type="component" value="Unassembled WGS sequence"/>
</dbReference>
<dbReference type="EMBL" id="BGZK01000183">
    <property type="protein sequence ID" value="GBP26671.1"/>
    <property type="molecule type" value="Genomic_DNA"/>
</dbReference>
<evidence type="ECO:0000313" key="2">
    <source>
        <dbReference type="Proteomes" id="UP000299102"/>
    </source>
</evidence>
<organism evidence="1 2">
    <name type="scientific">Eumeta variegata</name>
    <name type="common">Bagworm moth</name>
    <name type="synonym">Eumeta japonica</name>
    <dbReference type="NCBI Taxonomy" id="151549"/>
    <lineage>
        <taxon>Eukaryota</taxon>
        <taxon>Metazoa</taxon>
        <taxon>Ecdysozoa</taxon>
        <taxon>Arthropoda</taxon>
        <taxon>Hexapoda</taxon>
        <taxon>Insecta</taxon>
        <taxon>Pterygota</taxon>
        <taxon>Neoptera</taxon>
        <taxon>Endopterygota</taxon>
        <taxon>Lepidoptera</taxon>
        <taxon>Glossata</taxon>
        <taxon>Ditrysia</taxon>
        <taxon>Tineoidea</taxon>
        <taxon>Psychidae</taxon>
        <taxon>Oiketicinae</taxon>
        <taxon>Eumeta</taxon>
    </lineage>
</organism>
<name>A0A4C1UJQ5_EUMVA</name>
<evidence type="ECO:0000313" key="1">
    <source>
        <dbReference type="EMBL" id="GBP26671.1"/>
    </source>
</evidence>
<comment type="caution">
    <text evidence="1">The sequence shown here is derived from an EMBL/GenBank/DDBJ whole genome shotgun (WGS) entry which is preliminary data.</text>
</comment>
<proteinExistence type="predicted"/>
<accession>A0A4C1UJQ5</accession>
<dbReference type="AlphaFoldDB" id="A0A4C1UJQ5"/>
<sequence>MQCEACIRLLPNMASMTLSCRVQITRIPIAYPFPQSFYFRLWAAILSIRFGVPEAANDCPHQFDDNVRSSTLSVVTSKGLDVHLSTLAQCDVGVVTDRRHQCGDNVRSTN</sequence>